<dbReference type="AlphaFoldDB" id="A0A1B7NJJ6"/>
<name>A0A1B7NJJ6_9EURO</name>
<dbReference type="EMBL" id="LGUA01003647">
    <property type="protein sequence ID" value="OAX77021.1"/>
    <property type="molecule type" value="Genomic_DNA"/>
</dbReference>
<sequence length="32" mass="4051">SSVIDINECDEYYIEKILDKKIRYYQKYYLIK</sequence>
<evidence type="ECO:0000313" key="1">
    <source>
        <dbReference type="EMBL" id="OAX77021.1"/>
    </source>
</evidence>
<gene>
    <name evidence="1" type="ORF">ACJ72_08685</name>
</gene>
<comment type="caution">
    <text evidence="1">The sequence shown here is derived from an EMBL/GenBank/DDBJ whole genome shotgun (WGS) entry which is preliminary data.</text>
</comment>
<dbReference type="Proteomes" id="UP000091918">
    <property type="component" value="Unassembled WGS sequence"/>
</dbReference>
<proteinExistence type="predicted"/>
<protein>
    <submittedName>
        <fullName evidence="1">Uncharacterized protein</fullName>
    </submittedName>
</protein>
<organism evidence="1 2">
    <name type="scientific">Emergomyces africanus</name>
    <dbReference type="NCBI Taxonomy" id="1955775"/>
    <lineage>
        <taxon>Eukaryota</taxon>
        <taxon>Fungi</taxon>
        <taxon>Dikarya</taxon>
        <taxon>Ascomycota</taxon>
        <taxon>Pezizomycotina</taxon>
        <taxon>Eurotiomycetes</taxon>
        <taxon>Eurotiomycetidae</taxon>
        <taxon>Onygenales</taxon>
        <taxon>Ajellomycetaceae</taxon>
        <taxon>Emergomyces</taxon>
    </lineage>
</organism>
<reference evidence="1 2" key="1">
    <citation type="submission" date="2015-07" db="EMBL/GenBank/DDBJ databases">
        <title>Emmonsia species relationships and genome sequence.</title>
        <authorList>
            <person name="Cuomo C.A."/>
            <person name="Schwartz I.S."/>
            <person name="Kenyon C."/>
            <person name="de Hoog G.S."/>
            <person name="Govender N.P."/>
            <person name="Botha A."/>
            <person name="Moreno L."/>
            <person name="de Vries M."/>
            <person name="Munoz J.F."/>
            <person name="Stielow J.B."/>
        </authorList>
    </citation>
    <scope>NUCLEOTIDE SEQUENCE [LARGE SCALE GENOMIC DNA]</scope>
    <source>
        <strain evidence="1 2">CBS 136260</strain>
    </source>
</reference>
<keyword evidence="2" id="KW-1185">Reference proteome</keyword>
<feature type="non-terminal residue" evidence="1">
    <location>
        <position position="1"/>
    </location>
</feature>
<accession>A0A1B7NJJ6</accession>
<evidence type="ECO:0000313" key="2">
    <source>
        <dbReference type="Proteomes" id="UP000091918"/>
    </source>
</evidence>